<feature type="transmembrane region" description="Helical" evidence="1">
    <location>
        <begin position="92"/>
        <end position="115"/>
    </location>
</feature>
<keyword evidence="1" id="KW-1133">Transmembrane helix</keyword>
<protein>
    <submittedName>
        <fullName evidence="2">Uncharacterized protein</fullName>
    </submittedName>
</protein>
<reference evidence="2" key="1">
    <citation type="submission" date="2021-02" db="EMBL/GenBank/DDBJ databases">
        <authorList>
            <person name="Dougan E. K."/>
            <person name="Rhodes N."/>
            <person name="Thang M."/>
            <person name="Chan C."/>
        </authorList>
    </citation>
    <scope>NUCLEOTIDE SEQUENCE</scope>
</reference>
<evidence type="ECO:0000313" key="3">
    <source>
        <dbReference type="Proteomes" id="UP000649617"/>
    </source>
</evidence>
<evidence type="ECO:0000313" key="2">
    <source>
        <dbReference type="EMBL" id="CAE7546536.1"/>
    </source>
</evidence>
<organism evidence="2 3">
    <name type="scientific">Symbiodinium pilosum</name>
    <name type="common">Dinoflagellate</name>
    <dbReference type="NCBI Taxonomy" id="2952"/>
    <lineage>
        <taxon>Eukaryota</taxon>
        <taxon>Sar</taxon>
        <taxon>Alveolata</taxon>
        <taxon>Dinophyceae</taxon>
        <taxon>Suessiales</taxon>
        <taxon>Symbiodiniaceae</taxon>
        <taxon>Symbiodinium</taxon>
    </lineage>
</organism>
<sequence>MEPCLVADSWILDPYENAGQHAGSIISFWSMSFLMLLHLGAVAIRIRKDGKTRAIPVILTIFFLCSVISGVLQAVAHSFITGTTKTHLLMTARLWLGFAAGTCLFLGTSMGEALMHGNRELAAPRTLMWVFFVFGAGASVFAMALASGGDDLVQAAVMSAAFLWADAFWIATSRKMQREGSLQEKSILLPKIGGPILMALGFWILAILEPTCGVKGHSDCYKSCPVGGPGMGPGLPHVFFLAMFAFGTFCMVYAQEKVPDKTFLD</sequence>
<keyword evidence="1" id="KW-0472">Membrane</keyword>
<keyword evidence="1" id="KW-0812">Transmembrane</keyword>
<accession>A0A812U115</accession>
<dbReference type="OrthoDB" id="416366at2759"/>
<name>A0A812U115_SYMPI</name>
<feature type="transmembrane region" description="Helical" evidence="1">
    <location>
        <begin position="235"/>
        <end position="254"/>
    </location>
</feature>
<gene>
    <name evidence="2" type="ORF">SPIL2461_LOCUS14506</name>
</gene>
<keyword evidence="3" id="KW-1185">Reference proteome</keyword>
<evidence type="ECO:0000256" key="1">
    <source>
        <dbReference type="SAM" id="Phobius"/>
    </source>
</evidence>
<feature type="transmembrane region" description="Helical" evidence="1">
    <location>
        <begin position="56"/>
        <end position="80"/>
    </location>
</feature>
<feature type="transmembrane region" description="Helical" evidence="1">
    <location>
        <begin position="192"/>
        <end position="208"/>
    </location>
</feature>
<dbReference type="Proteomes" id="UP000649617">
    <property type="component" value="Unassembled WGS sequence"/>
</dbReference>
<proteinExistence type="predicted"/>
<dbReference type="AlphaFoldDB" id="A0A812U115"/>
<feature type="transmembrane region" description="Helical" evidence="1">
    <location>
        <begin position="152"/>
        <end position="171"/>
    </location>
</feature>
<dbReference type="EMBL" id="CAJNIZ010033592">
    <property type="protein sequence ID" value="CAE7546536.1"/>
    <property type="molecule type" value="Genomic_DNA"/>
</dbReference>
<feature type="transmembrane region" description="Helical" evidence="1">
    <location>
        <begin position="22"/>
        <end position="44"/>
    </location>
</feature>
<feature type="transmembrane region" description="Helical" evidence="1">
    <location>
        <begin position="127"/>
        <end position="146"/>
    </location>
</feature>
<comment type="caution">
    <text evidence="2">The sequence shown here is derived from an EMBL/GenBank/DDBJ whole genome shotgun (WGS) entry which is preliminary data.</text>
</comment>